<keyword evidence="2" id="KW-0132">Cell division</keyword>
<proteinExistence type="inferred from homology"/>
<keyword evidence="4" id="KW-0131">Cell cycle</keyword>
<feature type="region of interest" description="Disordered" evidence="6">
    <location>
        <begin position="1"/>
        <end position="21"/>
    </location>
</feature>
<evidence type="ECO:0000256" key="4">
    <source>
        <dbReference type="ARBA" id="ARBA00023306"/>
    </source>
</evidence>
<evidence type="ECO:0000256" key="5">
    <source>
        <dbReference type="RuleBase" id="RU000383"/>
    </source>
</evidence>
<name>A0A2U9QXA6_PICKU</name>
<evidence type="ECO:0000256" key="2">
    <source>
        <dbReference type="ARBA" id="ARBA00022618"/>
    </source>
</evidence>
<dbReference type="Gene3D" id="1.10.472.10">
    <property type="entry name" value="Cyclin-like"/>
    <property type="match status" value="2"/>
</dbReference>
<protein>
    <recommendedName>
        <fullName evidence="7">Cyclin-like domain-containing protein</fullName>
    </recommendedName>
</protein>
<dbReference type="GO" id="GO:0051301">
    <property type="term" value="P:cell division"/>
    <property type="evidence" value="ECO:0007669"/>
    <property type="project" value="UniProtKB-KW"/>
</dbReference>
<dbReference type="GO" id="GO:0044843">
    <property type="term" value="P:cell cycle G1/S phase transition"/>
    <property type="evidence" value="ECO:0007669"/>
    <property type="project" value="UniProtKB-ARBA"/>
</dbReference>
<comment type="similarity">
    <text evidence="1 5">Belongs to the cyclin family.</text>
</comment>
<dbReference type="Proteomes" id="UP000249293">
    <property type="component" value="Chromosome 1"/>
</dbReference>
<evidence type="ECO:0000256" key="6">
    <source>
        <dbReference type="SAM" id="MobiDB-lite"/>
    </source>
</evidence>
<dbReference type="InterPro" id="IPR013763">
    <property type="entry name" value="Cyclin-like_dom"/>
</dbReference>
<dbReference type="SMART" id="SM00385">
    <property type="entry name" value="CYCLIN"/>
    <property type="match status" value="1"/>
</dbReference>
<evidence type="ECO:0000313" key="9">
    <source>
        <dbReference type="Proteomes" id="UP000249293"/>
    </source>
</evidence>
<dbReference type="FunFam" id="1.10.472.10:FF:000010">
    <property type="entry name" value="G1/S-specific cyclin Cln1"/>
    <property type="match status" value="1"/>
</dbReference>
<reference evidence="8 9" key="1">
    <citation type="submission" date="2018-06" db="EMBL/GenBank/DDBJ databases">
        <title>Population genomics shows no distinction between pathogenic Candida krusei and environmental Pichia kudriavzevii: One species, four names.</title>
        <authorList>
            <person name="Douglass A.P."/>
            <person name="Offei B."/>
            <person name="Braun-Galleani S."/>
            <person name="Coughlan A.Y."/>
            <person name="Martos A."/>
            <person name="Ortiz-Merino R.A."/>
            <person name="Byrne K.P."/>
            <person name="Wolfe K.H."/>
        </authorList>
    </citation>
    <scope>NUCLEOTIDE SEQUENCE [LARGE SCALE GENOMIC DNA]</scope>
    <source>
        <strain evidence="8 9">CBS573</strain>
    </source>
</reference>
<gene>
    <name evidence="8" type="ORF">C5L36_0A02130</name>
</gene>
<evidence type="ECO:0000256" key="3">
    <source>
        <dbReference type="ARBA" id="ARBA00023127"/>
    </source>
</evidence>
<dbReference type="Pfam" id="PF00134">
    <property type="entry name" value="Cyclin_N"/>
    <property type="match status" value="1"/>
</dbReference>
<dbReference type="GO" id="GO:0016538">
    <property type="term" value="F:cyclin-dependent protein serine/threonine kinase regulator activity"/>
    <property type="evidence" value="ECO:0007669"/>
    <property type="project" value="UniProtKB-ARBA"/>
</dbReference>
<organism evidence="8 9">
    <name type="scientific">Pichia kudriavzevii</name>
    <name type="common">Yeast</name>
    <name type="synonym">Issatchenkia orientalis</name>
    <dbReference type="NCBI Taxonomy" id="4909"/>
    <lineage>
        <taxon>Eukaryota</taxon>
        <taxon>Fungi</taxon>
        <taxon>Dikarya</taxon>
        <taxon>Ascomycota</taxon>
        <taxon>Saccharomycotina</taxon>
        <taxon>Pichiomycetes</taxon>
        <taxon>Pichiales</taxon>
        <taxon>Pichiaceae</taxon>
        <taxon>Pichia</taxon>
    </lineage>
</organism>
<dbReference type="AlphaFoldDB" id="A0A2U9QXA6"/>
<dbReference type="InterPro" id="IPR006671">
    <property type="entry name" value="Cyclin_N"/>
</dbReference>
<dbReference type="VEuPathDB" id="FungiDB:C5L36_0A02130"/>
<dbReference type="RefSeq" id="XP_029319086.1">
    <property type="nucleotide sequence ID" value="XM_029463226.1"/>
</dbReference>
<dbReference type="GeneID" id="40381319"/>
<evidence type="ECO:0000259" key="7">
    <source>
        <dbReference type="SMART" id="SM00385"/>
    </source>
</evidence>
<evidence type="ECO:0000256" key="1">
    <source>
        <dbReference type="ARBA" id="ARBA00008742"/>
    </source>
</evidence>
<dbReference type="InterPro" id="IPR039361">
    <property type="entry name" value="Cyclin"/>
</dbReference>
<dbReference type="GO" id="GO:0051726">
    <property type="term" value="P:regulation of cell cycle"/>
    <property type="evidence" value="ECO:0007669"/>
    <property type="project" value="UniProtKB-ARBA"/>
</dbReference>
<keyword evidence="3 5" id="KW-0195">Cyclin</keyword>
<evidence type="ECO:0000313" key="8">
    <source>
        <dbReference type="EMBL" id="AWU73609.1"/>
    </source>
</evidence>
<dbReference type="STRING" id="4909.A0A2U9QXA6"/>
<dbReference type="EMBL" id="CP028773">
    <property type="protein sequence ID" value="AWU73609.1"/>
    <property type="molecule type" value="Genomic_DNA"/>
</dbReference>
<dbReference type="OrthoDB" id="5590282at2759"/>
<dbReference type="SUPFAM" id="SSF47954">
    <property type="entry name" value="Cyclin-like"/>
    <property type="match status" value="1"/>
</dbReference>
<keyword evidence="9" id="KW-1185">Reference proteome</keyword>
<sequence length="461" mass="52801">MQTFHTRKSYGPPRRPVSKSYSSRLESVENYQNRIIVNEYMGTITQHLRVLEKESSVNPSMIDLQPEVKWYMRPYLVNFIIQMHSSLKLKPQTLFLCWNIIDRYCAKRIAFKQHYQLIGCTALWIASKYEDKKSRVPTVKELNTMCSNVYDDSMFREMEIHILSTLNWSIGHTTLEDILQLAVKSSDPDGKEQLNQPIQLYKGNTPTVSAILAVSRFLCELSLYDRNYLKFSTSAIGITCFLMSCSILNMDVGTNYISQLIESFEKKSSNLFTYKEDDLTEDEDESFFYEAAVKENQNNFSNGPFINGFDGHESLNEIRMISLNLFKSMLDPSNVLIEKYTSLGVMTVVKRFIQENNLHQVDQSLIDQDIEEPVNNDMTNMAYSFSHTSFELTNLLLSFNENCSFLLPKVHRNISITSSGDSIFGTSCESPSNFSSFSSISSATSYYSDSALNSDLKSNLI</sequence>
<accession>A0A2U9QXA6</accession>
<dbReference type="KEGG" id="pkz:C5L36_0A02130"/>
<dbReference type="CDD" id="cd20559">
    <property type="entry name" value="CYCLIN_ScCLN_like"/>
    <property type="match status" value="1"/>
</dbReference>
<dbReference type="PANTHER" id="PTHR10177">
    <property type="entry name" value="CYCLINS"/>
    <property type="match status" value="1"/>
</dbReference>
<feature type="domain" description="Cyclin-like" evidence="7">
    <location>
        <begin position="78"/>
        <end position="164"/>
    </location>
</feature>
<dbReference type="InterPro" id="IPR036915">
    <property type="entry name" value="Cyclin-like_sf"/>
</dbReference>